<dbReference type="PANTHER" id="PTHR15670:SF4">
    <property type="entry name" value="RHO GTPASE-ACTIVATING PROTEIN 11A"/>
    <property type="match status" value="1"/>
</dbReference>
<name>A0A9P0AN81_BEMTA</name>
<dbReference type="Pfam" id="PF00620">
    <property type="entry name" value="RhoGAP"/>
    <property type="match status" value="1"/>
</dbReference>
<evidence type="ECO:0000256" key="1">
    <source>
        <dbReference type="SAM" id="MobiDB-lite"/>
    </source>
</evidence>
<dbReference type="EMBL" id="OU963870">
    <property type="protein sequence ID" value="CAH0395477.1"/>
    <property type="molecule type" value="Genomic_DNA"/>
</dbReference>
<dbReference type="PANTHER" id="PTHR15670">
    <property type="entry name" value="RHO GTPASE ACTIVATING PROTEIN 11A"/>
    <property type="match status" value="1"/>
</dbReference>
<evidence type="ECO:0000259" key="2">
    <source>
        <dbReference type="SMART" id="SM00324"/>
    </source>
</evidence>
<evidence type="ECO:0000313" key="3">
    <source>
        <dbReference type="EMBL" id="CAH0395477.1"/>
    </source>
</evidence>
<dbReference type="InterPro" id="IPR008936">
    <property type="entry name" value="Rho_GTPase_activation_prot"/>
</dbReference>
<dbReference type="GO" id="GO:0007165">
    <property type="term" value="P:signal transduction"/>
    <property type="evidence" value="ECO:0007669"/>
    <property type="project" value="InterPro"/>
</dbReference>
<feature type="compositionally biased region" description="Basic and acidic residues" evidence="1">
    <location>
        <begin position="399"/>
        <end position="408"/>
    </location>
</feature>
<proteinExistence type="predicted"/>
<gene>
    <name evidence="3" type="ORF">BEMITA_LOCUS13658</name>
</gene>
<accession>A0A9P0AN81</accession>
<feature type="region of interest" description="Disordered" evidence="1">
    <location>
        <begin position="813"/>
        <end position="832"/>
    </location>
</feature>
<dbReference type="Proteomes" id="UP001152759">
    <property type="component" value="Chromosome 9"/>
</dbReference>
<dbReference type="KEGG" id="btab:109032092"/>
<dbReference type="SUPFAM" id="SSF48350">
    <property type="entry name" value="GTPase activation domain, GAP"/>
    <property type="match status" value="1"/>
</dbReference>
<feature type="domain" description="Rho-GAP" evidence="2">
    <location>
        <begin position="68"/>
        <end position="238"/>
    </location>
</feature>
<feature type="compositionally biased region" description="Basic and acidic residues" evidence="1">
    <location>
        <begin position="779"/>
        <end position="788"/>
    </location>
</feature>
<protein>
    <recommendedName>
        <fullName evidence="2">Rho-GAP domain-containing protein</fullName>
    </recommendedName>
</protein>
<dbReference type="InterPro" id="IPR042869">
    <property type="entry name" value="ARHGAP11A/B"/>
</dbReference>
<evidence type="ECO:0000313" key="4">
    <source>
        <dbReference type="Proteomes" id="UP001152759"/>
    </source>
</evidence>
<dbReference type="SMART" id="SM00324">
    <property type="entry name" value="RhoGAP"/>
    <property type="match status" value="1"/>
</dbReference>
<keyword evidence="4" id="KW-1185">Reference proteome</keyword>
<organism evidence="3 4">
    <name type="scientific">Bemisia tabaci</name>
    <name type="common">Sweetpotato whitefly</name>
    <name type="synonym">Aleurodes tabaci</name>
    <dbReference type="NCBI Taxonomy" id="7038"/>
    <lineage>
        <taxon>Eukaryota</taxon>
        <taxon>Metazoa</taxon>
        <taxon>Ecdysozoa</taxon>
        <taxon>Arthropoda</taxon>
        <taxon>Hexapoda</taxon>
        <taxon>Insecta</taxon>
        <taxon>Pterygota</taxon>
        <taxon>Neoptera</taxon>
        <taxon>Paraneoptera</taxon>
        <taxon>Hemiptera</taxon>
        <taxon>Sternorrhyncha</taxon>
        <taxon>Aleyrodoidea</taxon>
        <taxon>Aleyrodidae</taxon>
        <taxon>Aleyrodinae</taxon>
        <taxon>Bemisia</taxon>
    </lineage>
</organism>
<dbReference type="InterPro" id="IPR000198">
    <property type="entry name" value="RhoGAP_dom"/>
</dbReference>
<dbReference type="AlphaFoldDB" id="A0A9P0AN81"/>
<dbReference type="GO" id="GO:0005096">
    <property type="term" value="F:GTPase activator activity"/>
    <property type="evidence" value="ECO:0007669"/>
    <property type="project" value="TreeGrafter"/>
</dbReference>
<feature type="region of interest" description="Disordered" evidence="1">
    <location>
        <begin position="775"/>
        <end position="795"/>
    </location>
</feature>
<feature type="region of interest" description="Disordered" evidence="1">
    <location>
        <begin position="387"/>
        <end position="414"/>
    </location>
</feature>
<sequence length="857" mass="96006">MYIQQDCYSDELREEVHYTLKVLGVVKSSLKKLNSKSNLTTVSKKIFNTPISHLDRQPVLLRHSGAIVHIPSFLINACNHLRSDLTVEGIFRKAGSTIRQKEIKTRLENGGGLMADDHVIDVANVLKYFLRELPEPLIPYSLHETLLKCLYLKGREDDAVLLTCLLLPAEHLDCLTYLIEFLSEVIALKDCNKMGSYNLAVVFAPSIMPIKNNSSQVLLNQNTTNHTKICKILLENACLLGSVPDFICEKLSLDTQSNHRRRRNSGSITRMFSGFKKMVGKVSSGASDSNLNSKCNVPVTPSSNANHAVPVLSAKKRKVLDTSTPFSLKKRREVLRCLPEESLLPKSPMVPKCLSSRLKIAESRSSNNKSSDSEDILRDCATGSRDNLFMHNENPTYTGKDHHQEATRGSHSALSRFSDYSRRKLKAAKQLSKSSSLNALTPDVHAEKPLVSTPRRLAMSQSSCYSQFMEDDVVCVPKKEYDEIKTRLSEIESRINTEFNSIGVPLSDSDGSQEDLRAPSEVDKVQSQYQKTLLEAGRLSDCSTDTIAQHLSRELKIRHSSGSRVMRSPSLRKIGSIRRRSQERVPKTQLSRQASLNLHKTKTAQLYRSRSLQRGKPNSVSSGLQQISVNGMKLGRSFSDNNRKRPTIKKTPQPIMLKNASVVKSNPSINTKPNDVKAGPREEWKSAESFLANEGIENKSHWLHSDKRESIKQIRAKNAGMVMEKAKMFSHIADRMGAPPRRAQSSGNFVTCIKLNTVDSNIQNRKEHFPKILEPPRISGKENRRSGAKESVVSPSVCKTPVSSFLHRNQQLIGSPSSSAKKRRQVMRTQSERTPHKTIIAIGTPRRSPRLNDLKKL</sequence>
<dbReference type="Gene3D" id="1.10.555.10">
    <property type="entry name" value="Rho GTPase activation protein"/>
    <property type="match status" value="1"/>
</dbReference>
<reference evidence="3" key="1">
    <citation type="submission" date="2021-12" db="EMBL/GenBank/DDBJ databases">
        <authorList>
            <person name="King R."/>
        </authorList>
    </citation>
    <scope>NUCLEOTIDE SEQUENCE</scope>
</reference>